<protein>
    <submittedName>
        <fullName evidence="1">Uncharacterized protein</fullName>
    </submittedName>
</protein>
<evidence type="ECO:0000313" key="2">
    <source>
        <dbReference type="Proteomes" id="UP000078200"/>
    </source>
</evidence>
<dbReference type="AlphaFoldDB" id="A0A1A9VDU5"/>
<keyword evidence="2" id="KW-1185">Reference proteome</keyword>
<dbReference type="VEuPathDB" id="VectorBase:GAUT034020"/>
<dbReference type="Proteomes" id="UP000078200">
    <property type="component" value="Unassembled WGS sequence"/>
</dbReference>
<proteinExistence type="predicted"/>
<organism evidence="1 2">
    <name type="scientific">Glossina austeni</name>
    <name type="common">Savannah tsetse fly</name>
    <dbReference type="NCBI Taxonomy" id="7395"/>
    <lineage>
        <taxon>Eukaryota</taxon>
        <taxon>Metazoa</taxon>
        <taxon>Ecdysozoa</taxon>
        <taxon>Arthropoda</taxon>
        <taxon>Hexapoda</taxon>
        <taxon>Insecta</taxon>
        <taxon>Pterygota</taxon>
        <taxon>Neoptera</taxon>
        <taxon>Endopterygota</taxon>
        <taxon>Diptera</taxon>
        <taxon>Brachycera</taxon>
        <taxon>Muscomorpha</taxon>
        <taxon>Hippoboscoidea</taxon>
        <taxon>Glossinidae</taxon>
        <taxon>Glossina</taxon>
    </lineage>
</organism>
<reference evidence="1" key="1">
    <citation type="submission" date="2020-05" db="UniProtKB">
        <authorList>
            <consortium name="EnsemblMetazoa"/>
        </authorList>
    </citation>
    <scope>IDENTIFICATION</scope>
    <source>
        <strain evidence="1">TTRI</strain>
    </source>
</reference>
<dbReference type="EnsemblMetazoa" id="GAUT034020-RA">
    <property type="protein sequence ID" value="GAUT034020-PA"/>
    <property type="gene ID" value="GAUT034020"/>
</dbReference>
<sequence>MDISIMRHQQSHERRHRSYFINLTISEVLRKVIPELTEDGQNPNRAPKGPEVKKEKTICVYFSHVALVCLIKKCLHNSGSQQVCQSVQSNIGQFPPTRGKKNSPTAKIKLSCGIQTFEN</sequence>
<accession>A0A1A9VDU5</accession>
<name>A0A1A9VDU5_GLOAU</name>
<evidence type="ECO:0000313" key="1">
    <source>
        <dbReference type="EnsemblMetazoa" id="GAUT034020-PA"/>
    </source>
</evidence>